<reference evidence="4 5" key="1">
    <citation type="journal article" date="2016" name="Nat. Commun.">
        <title>Thousands of microbial genomes shed light on interconnected biogeochemical processes in an aquifer system.</title>
        <authorList>
            <person name="Anantharaman K."/>
            <person name="Brown C.T."/>
            <person name="Hug L.A."/>
            <person name="Sharon I."/>
            <person name="Castelle C.J."/>
            <person name="Probst A.J."/>
            <person name="Thomas B.C."/>
            <person name="Singh A."/>
            <person name="Wilkins M.J."/>
            <person name="Karaoz U."/>
            <person name="Brodie E.L."/>
            <person name="Williams K.H."/>
            <person name="Hubbard S.S."/>
            <person name="Banfield J.F."/>
        </authorList>
    </citation>
    <scope>NUCLEOTIDE SEQUENCE [LARGE SCALE GENOMIC DNA]</scope>
</reference>
<dbReference type="AlphaFoldDB" id="A0A1F8DXR5"/>
<evidence type="ECO:0000256" key="2">
    <source>
        <dbReference type="SAM" id="Phobius"/>
    </source>
</evidence>
<evidence type="ECO:0000259" key="3">
    <source>
        <dbReference type="Pfam" id="PF12773"/>
    </source>
</evidence>
<feature type="transmembrane region" description="Helical" evidence="2">
    <location>
        <begin position="235"/>
        <end position="256"/>
    </location>
</feature>
<protein>
    <recommendedName>
        <fullName evidence="3">DZANK-type domain-containing protein</fullName>
    </recommendedName>
</protein>
<feature type="transmembrane region" description="Helical" evidence="2">
    <location>
        <begin position="28"/>
        <end position="49"/>
    </location>
</feature>
<keyword evidence="2" id="KW-1133">Transmembrane helix</keyword>
<dbReference type="InterPro" id="IPR025874">
    <property type="entry name" value="DZR"/>
</dbReference>
<name>A0A1F8DXR5_9BACT</name>
<proteinExistence type="predicted"/>
<feature type="domain" description="DZANK-type" evidence="3">
    <location>
        <begin position="357"/>
        <end position="400"/>
    </location>
</feature>
<dbReference type="EMBL" id="MGIT01000001">
    <property type="protein sequence ID" value="OGM93330.1"/>
    <property type="molecule type" value="Genomic_DNA"/>
</dbReference>
<feature type="region of interest" description="Disordered" evidence="1">
    <location>
        <begin position="1"/>
        <end position="21"/>
    </location>
</feature>
<organism evidence="4 5">
    <name type="scientific">Candidatus Wolfebacteria bacterium RIFOXYB1_FULL_54_12</name>
    <dbReference type="NCBI Taxonomy" id="1802559"/>
    <lineage>
        <taxon>Bacteria</taxon>
        <taxon>Candidatus Wolfeibacteriota</taxon>
    </lineage>
</organism>
<sequence>MFNPFKKTTEEISRTTPGYEETERRTPITGIILLLLMFVAGLYFGIYAMRDVANIPNRPQSLSLCAYHYQKKGSTIAAPAYLGRYDDMLEEYSFARNTSADCLTRLSIFEKDGQIAPLLEQRTALEVQVRPAYLQLRDTVLPDLLEVQAQIGRVTGEYGVGLQEESMDIKSPVFPTADSRQSIPELRAQEGELLQWRGELEGQLNSVKGALKALDAQLTAAYTPVFKAHERALRWYEFQVFLLQFLLLVPFFFLALRKYLELHRKNSPYSVILTAIVAVFGILLLKAVLFWFWGLFLERILNVLIEWFSMYDLFRSLLFYVGMFLSFAIFGGAVYFLQKKIFDPRRVTIRRFRAKQCPQCQTNLDLSAEYCPNCGAHIRTTCEKCGKDRFAGMPFCPHCGDRKDN</sequence>
<evidence type="ECO:0000313" key="5">
    <source>
        <dbReference type="Proteomes" id="UP000176422"/>
    </source>
</evidence>
<evidence type="ECO:0000313" key="4">
    <source>
        <dbReference type="EMBL" id="OGM93330.1"/>
    </source>
</evidence>
<accession>A0A1F8DXR5</accession>
<evidence type="ECO:0000256" key="1">
    <source>
        <dbReference type="SAM" id="MobiDB-lite"/>
    </source>
</evidence>
<comment type="caution">
    <text evidence="4">The sequence shown here is derived from an EMBL/GenBank/DDBJ whole genome shotgun (WGS) entry which is preliminary data.</text>
</comment>
<dbReference type="Proteomes" id="UP000176422">
    <property type="component" value="Unassembled WGS sequence"/>
</dbReference>
<keyword evidence="2" id="KW-0472">Membrane</keyword>
<feature type="transmembrane region" description="Helical" evidence="2">
    <location>
        <begin position="268"/>
        <end position="293"/>
    </location>
</feature>
<keyword evidence="2" id="KW-0812">Transmembrane</keyword>
<dbReference type="STRING" id="1802559.A2372_02965"/>
<gene>
    <name evidence="4" type="ORF">A2372_02965</name>
</gene>
<feature type="transmembrane region" description="Helical" evidence="2">
    <location>
        <begin position="313"/>
        <end position="337"/>
    </location>
</feature>
<dbReference type="Pfam" id="PF12773">
    <property type="entry name" value="DZR"/>
    <property type="match status" value="1"/>
</dbReference>